<feature type="compositionally biased region" description="Polar residues" evidence="1">
    <location>
        <begin position="96"/>
        <end position="108"/>
    </location>
</feature>
<dbReference type="RefSeq" id="WP_279242738.1">
    <property type="nucleotide sequence ID" value="NZ_CP036501.1"/>
</dbReference>
<evidence type="ECO:0000313" key="4">
    <source>
        <dbReference type="Proteomes" id="UP001317963"/>
    </source>
</evidence>
<keyword evidence="2" id="KW-0732">Signal</keyword>
<feature type="region of interest" description="Disordered" evidence="1">
    <location>
        <begin position="88"/>
        <end position="111"/>
    </location>
</feature>
<evidence type="ECO:0000256" key="2">
    <source>
        <dbReference type="SAM" id="SignalP"/>
    </source>
</evidence>
<dbReference type="Proteomes" id="UP001317963">
    <property type="component" value="Chromosome"/>
</dbReference>
<organism evidence="3 4">
    <name type="scientific">Candidatus Paraluminiphilus aquimaris</name>
    <dbReference type="NCBI Taxonomy" id="2518994"/>
    <lineage>
        <taxon>Bacteria</taxon>
        <taxon>Pseudomonadati</taxon>
        <taxon>Pseudomonadota</taxon>
        <taxon>Gammaproteobacteria</taxon>
        <taxon>Cellvibrionales</taxon>
        <taxon>Halieaceae</taxon>
        <taxon>Candidatus Paraluminiphilus</taxon>
    </lineage>
</organism>
<proteinExistence type="predicted"/>
<evidence type="ECO:0000313" key="3">
    <source>
        <dbReference type="EMBL" id="UZP73937.1"/>
    </source>
</evidence>
<accession>A0ABY6Q3U9</accession>
<protein>
    <recommendedName>
        <fullName evidence="5">DUF2914 domain-containing protein</fullName>
    </recommendedName>
</protein>
<keyword evidence="4" id="KW-1185">Reference proteome</keyword>
<feature type="chain" id="PRO_5045504653" description="DUF2914 domain-containing protein" evidence="2">
    <location>
        <begin position="43"/>
        <end position="208"/>
    </location>
</feature>
<reference evidence="3 4" key="1">
    <citation type="submission" date="2019-02" db="EMBL/GenBank/DDBJ databases">
        <title>Halieaceae_genomes.</title>
        <authorList>
            <person name="Li S.-H."/>
        </authorList>
    </citation>
    <scope>NUCLEOTIDE SEQUENCE [LARGE SCALE GENOMIC DNA]</scope>
    <source>
        <strain evidence="3 4">JH123</strain>
    </source>
</reference>
<sequence>MYTHLKRISQDHRSDKPSRSFWRYLAKLALVAPLLTATIASADTAYQPLERAMTEEERVRSGVDSLTSKQRQYLNDWLKARYGKAASVDSQERVTTRTNSTPKPSKQTAIDEEIERRVAEELATRKEQDSKANANRGPFDAMLTGDFTGWRGKTVFRLDNGQIWRQRSSSQYRHRGDDYRVKFDKNWMGGWEMTVVSSGKSVLVSKVK</sequence>
<name>A0ABY6Q3U9_9GAMM</name>
<evidence type="ECO:0008006" key="5">
    <source>
        <dbReference type="Google" id="ProtNLM"/>
    </source>
</evidence>
<dbReference type="EMBL" id="CP036501">
    <property type="protein sequence ID" value="UZP73937.1"/>
    <property type="molecule type" value="Genomic_DNA"/>
</dbReference>
<feature type="signal peptide" evidence="2">
    <location>
        <begin position="1"/>
        <end position="42"/>
    </location>
</feature>
<gene>
    <name evidence="3" type="ORF">E0F26_03885</name>
</gene>
<evidence type="ECO:0000256" key="1">
    <source>
        <dbReference type="SAM" id="MobiDB-lite"/>
    </source>
</evidence>